<evidence type="ECO:0000313" key="1">
    <source>
        <dbReference type="EMBL" id="GFR72828.1"/>
    </source>
</evidence>
<proteinExistence type="predicted"/>
<reference evidence="1 2" key="1">
    <citation type="journal article" date="2021" name="Elife">
        <title>Chloroplast acquisition without the gene transfer in kleptoplastic sea slugs, Plakobranchus ocellatus.</title>
        <authorList>
            <person name="Maeda T."/>
            <person name="Takahashi S."/>
            <person name="Yoshida T."/>
            <person name="Shimamura S."/>
            <person name="Takaki Y."/>
            <person name="Nagai Y."/>
            <person name="Toyoda A."/>
            <person name="Suzuki Y."/>
            <person name="Arimoto A."/>
            <person name="Ishii H."/>
            <person name="Satoh N."/>
            <person name="Nishiyama T."/>
            <person name="Hasebe M."/>
            <person name="Maruyama T."/>
            <person name="Minagawa J."/>
            <person name="Obokata J."/>
            <person name="Shigenobu S."/>
        </authorList>
    </citation>
    <scope>NUCLEOTIDE SEQUENCE [LARGE SCALE GENOMIC DNA]</scope>
</reference>
<sequence>MSVCEVKISSALIIYGSQGANRGRPAPLEDQGVGDCGILRGHPLSGAARDSLTSKYSDNIISSPPCYDNVDNVINNTGPFFFCSLWSLRCYHSCSCC</sequence>
<comment type="caution">
    <text evidence="1">The sequence shown here is derived from an EMBL/GenBank/DDBJ whole genome shotgun (WGS) entry which is preliminary data.</text>
</comment>
<dbReference type="AlphaFoldDB" id="A0AAV4FJI1"/>
<protein>
    <submittedName>
        <fullName evidence="1">Uncharacterized protein</fullName>
    </submittedName>
</protein>
<organism evidence="1 2">
    <name type="scientific">Elysia marginata</name>
    <dbReference type="NCBI Taxonomy" id="1093978"/>
    <lineage>
        <taxon>Eukaryota</taxon>
        <taxon>Metazoa</taxon>
        <taxon>Spiralia</taxon>
        <taxon>Lophotrochozoa</taxon>
        <taxon>Mollusca</taxon>
        <taxon>Gastropoda</taxon>
        <taxon>Heterobranchia</taxon>
        <taxon>Euthyneura</taxon>
        <taxon>Panpulmonata</taxon>
        <taxon>Sacoglossa</taxon>
        <taxon>Placobranchoidea</taxon>
        <taxon>Plakobranchidae</taxon>
        <taxon>Elysia</taxon>
    </lineage>
</organism>
<name>A0AAV4FJI1_9GAST</name>
<gene>
    <name evidence="1" type="ORF">ElyMa_002123100</name>
</gene>
<accession>A0AAV4FJI1</accession>
<dbReference type="Proteomes" id="UP000762676">
    <property type="component" value="Unassembled WGS sequence"/>
</dbReference>
<keyword evidence="2" id="KW-1185">Reference proteome</keyword>
<evidence type="ECO:0000313" key="2">
    <source>
        <dbReference type="Proteomes" id="UP000762676"/>
    </source>
</evidence>
<dbReference type="EMBL" id="BMAT01004406">
    <property type="protein sequence ID" value="GFR72828.1"/>
    <property type="molecule type" value="Genomic_DNA"/>
</dbReference>